<feature type="domain" description="CCAAT-binding factor" evidence="9">
    <location>
        <begin position="676"/>
        <end position="757"/>
    </location>
</feature>
<feature type="compositionally biased region" description="Acidic residues" evidence="8">
    <location>
        <begin position="163"/>
        <end position="174"/>
    </location>
</feature>
<feature type="compositionally biased region" description="Basic and acidic residues" evidence="8">
    <location>
        <begin position="130"/>
        <end position="143"/>
    </location>
</feature>
<feature type="region of interest" description="Disordered" evidence="8">
    <location>
        <begin position="789"/>
        <end position="810"/>
    </location>
</feature>
<dbReference type="InterPro" id="IPR011501">
    <property type="entry name" value="Noc3_N"/>
</dbReference>
<dbReference type="Proteomes" id="UP000791440">
    <property type="component" value="Unassembled WGS sequence"/>
</dbReference>
<feature type="domain" description="Nucleolar complex-associated protein 3 N-terminal" evidence="10">
    <location>
        <begin position="231"/>
        <end position="325"/>
    </location>
</feature>
<feature type="compositionally biased region" description="Pro residues" evidence="8">
    <location>
        <begin position="791"/>
        <end position="800"/>
    </location>
</feature>
<protein>
    <recommendedName>
        <fullName evidence="6">NOC3-like protein</fullName>
    </recommendedName>
    <alternativeName>
        <fullName evidence="5">Nucleolar complex-associated protein 3-like protein</fullName>
    </alternativeName>
</protein>
<keyword evidence="12" id="KW-1185">Reference proteome</keyword>
<evidence type="ECO:0000256" key="4">
    <source>
        <dbReference type="ARBA" id="ARBA00023242"/>
    </source>
</evidence>
<feature type="compositionally biased region" description="Acidic residues" evidence="8">
    <location>
        <begin position="185"/>
        <end position="207"/>
    </location>
</feature>
<dbReference type="InterPro" id="IPR005612">
    <property type="entry name" value="CCAAT-binding_factor"/>
</dbReference>
<name>A0A922CM47_MANSE</name>
<feature type="compositionally biased region" description="Basic and acidic residues" evidence="8">
    <location>
        <begin position="105"/>
        <end position="116"/>
    </location>
</feature>
<accession>A0A922CM47</accession>
<reference evidence="11" key="2">
    <citation type="submission" date="2020-12" db="EMBL/GenBank/DDBJ databases">
        <authorList>
            <person name="Kanost M."/>
        </authorList>
    </citation>
    <scope>NUCLEOTIDE SEQUENCE</scope>
</reference>
<evidence type="ECO:0000313" key="12">
    <source>
        <dbReference type="Proteomes" id="UP000791440"/>
    </source>
</evidence>
<proteinExistence type="inferred from homology"/>
<reference evidence="11" key="1">
    <citation type="journal article" date="2016" name="Insect Biochem. Mol. Biol.">
        <title>Multifaceted biological insights from a draft genome sequence of the tobacco hornworm moth, Manduca sexta.</title>
        <authorList>
            <person name="Kanost M.R."/>
            <person name="Arrese E.L."/>
            <person name="Cao X."/>
            <person name="Chen Y.R."/>
            <person name="Chellapilla S."/>
            <person name="Goldsmith M.R."/>
            <person name="Grosse-Wilde E."/>
            <person name="Heckel D.G."/>
            <person name="Herndon N."/>
            <person name="Jiang H."/>
            <person name="Papanicolaou A."/>
            <person name="Qu J."/>
            <person name="Soulages J.L."/>
            <person name="Vogel H."/>
            <person name="Walters J."/>
            <person name="Waterhouse R.M."/>
            <person name="Ahn S.J."/>
            <person name="Almeida F.C."/>
            <person name="An C."/>
            <person name="Aqrawi P."/>
            <person name="Bretschneider A."/>
            <person name="Bryant W.B."/>
            <person name="Bucks S."/>
            <person name="Chao H."/>
            <person name="Chevignon G."/>
            <person name="Christen J.M."/>
            <person name="Clarke D.F."/>
            <person name="Dittmer N.T."/>
            <person name="Ferguson L.C.F."/>
            <person name="Garavelou S."/>
            <person name="Gordon K.H.J."/>
            <person name="Gunaratna R.T."/>
            <person name="Han Y."/>
            <person name="Hauser F."/>
            <person name="He Y."/>
            <person name="Heidel-Fischer H."/>
            <person name="Hirsh A."/>
            <person name="Hu Y."/>
            <person name="Jiang H."/>
            <person name="Kalra D."/>
            <person name="Klinner C."/>
            <person name="Konig C."/>
            <person name="Kovar C."/>
            <person name="Kroll A.R."/>
            <person name="Kuwar S.S."/>
            <person name="Lee S.L."/>
            <person name="Lehman R."/>
            <person name="Li K."/>
            <person name="Li Z."/>
            <person name="Liang H."/>
            <person name="Lovelace S."/>
            <person name="Lu Z."/>
            <person name="Mansfield J.H."/>
            <person name="McCulloch K.J."/>
            <person name="Mathew T."/>
            <person name="Morton B."/>
            <person name="Muzny D.M."/>
            <person name="Neunemann D."/>
            <person name="Ongeri F."/>
            <person name="Pauchet Y."/>
            <person name="Pu L.L."/>
            <person name="Pyrousis I."/>
            <person name="Rao X.J."/>
            <person name="Redding A."/>
            <person name="Roesel C."/>
            <person name="Sanchez-Gracia A."/>
            <person name="Schaack S."/>
            <person name="Shukla A."/>
            <person name="Tetreau G."/>
            <person name="Wang Y."/>
            <person name="Xiong G.H."/>
            <person name="Traut W."/>
            <person name="Walsh T.K."/>
            <person name="Worley K.C."/>
            <person name="Wu D."/>
            <person name="Wu W."/>
            <person name="Wu Y.Q."/>
            <person name="Zhang X."/>
            <person name="Zou Z."/>
            <person name="Zucker H."/>
            <person name="Briscoe A.D."/>
            <person name="Burmester T."/>
            <person name="Clem R.J."/>
            <person name="Feyereisen R."/>
            <person name="Grimmelikhuijzen C.J.P."/>
            <person name="Hamodrakas S.J."/>
            <person name="Hansson B.S."/>
            <person name="Huguet E."/>
            <person name="Jermiin L.S."/>
            <person name="Lan Q."/>
            <person name="Lehman H.K."/>
            <person name="Lorenzen M."/>
            <person name="Merzendorfer H."/>
            <person name="Michalopoulos I."/>
            <person name="Morton D.B."/>
            <person name="Muthukrishnan S."/>
            <person name="Oakeshott J.G."/>
            <person name="Palmer W."/>
            <person name="Park Y."/>
            <person name="Passarelli A.L."/>
            <person name="Rozas J."/>
            <person name="Schwartz L.M."/>
            <person name="Smith W."/>
            <person name="Southgate A."/>
            <person name="Vilcinskas A."/>
            <person name="Vogt R."/>
            <person name="Wang P."/>
            <person name="Werren J."/>
            <person name="Yu X.Q."/>
            <person name="Zhou J.J."/>
            <person name="Brown S.J."/>
            <person name="Scherer S.E."/>
            <person name="Richards S."/>
            <person name="Blissard G.W."/>
        </authorList>
    </citation>
    <scope>NUCLEOTIDE SEQUENCE</scope>
</reference>
<dbReference type="EMBL" id="JH668405">
    <property type="protein sequence ID" value="KAG6451297.1"/>
    <property type="molecule type" value="Genomic_DNA"/>
</dbReference>
<dbReference type="AlphaFoldDB" id="A0A922CM47"/>
<feature type="compositionally biased region" description="Polar residues" evidence="8">
    <location>
        <begin position="78"/>
        <end position="89"/>
    </location>
</feature>
<dbReference type="PANTHER" id="PTHR14428">
    <property type="entry name" value="NUCLEOLAR COMPLEX PROTEIN 3"/>
    <property type="match status" value="1"/>
</dbReference>
<dbReference type="GO" id="GO:0005730">
    <property type="term" value="C:nucleolus"/>
    <property type="evidence" value="ECO:0007669"/>
    <property type="project" value="UniProtKB-SubCell"/>
</dbReference>
<feature type="compositionally biased region" description="Low complexity" evidence="8">
    <location>
        <begin position="117"/>
        <end position="127"/>
    </location>
</feature>
<dbReference type="GO" id="GO:0006270">
    <property type="term" value="P:DNA replication initiation"/>
    <property type="evidence" value="ECO:0007669"/>
    <property type="project" value="TreeGrafter"/>
</dbReference>
<sequence>MAKKGKAKISKVKRNNQTTNKMRKQGKLRLQRHRTKVQKQNQPARPQVEYSSESESASGDEWADMLDEEEQQYIMSRLSKQPQLLSNVPENEEKQKSGKRKKPVKEKMPKPKRAETGSDSGAESDSGSEVEEKYEKEMADRPVKKMRALLPIKTKDGVMERAEEVEESESEDETPPAKKKKQLEETEDADSESDSGMEGTAEEETPEEGEKGVVSAVELLAARRDRLNHDKLRIGALCSSLLESPEKKLKNLFPILYLMEERLKDGTLNLHSIRKLATVSAYEVFKDILPEYLIRHQDYSNIKLKKDTLALYKYEKELLEFYKRYLQRLEKIAGMLRQKKGDTRKPDEATISLALISLQCMCGLLVARPQFNYATNIAQSVVPYLDCRDERARQIVTESCVAVFADDKKGDITLTIVRLINQLVKKRGDRLHPTALDCLLSLKIRDIDMDEEADIKLKKKQEEKHKKRIVNLSKKEKKRAKKLKEVERELMETEAQESEMARKKQLTEVTKTVFHIYFRLLKNAPRSKLLAAALNGLAKFTHVINLEYYSDLVGILAHLLSDAEVGGAERLLCVRTVLAVLAGCGDALAVDPATFHHYLYRHMLDAHAGKTHEQAKIIVECAWQISARARAVSAAVCAALAKRAATLAAQLAHHAALACLHILHHLAQVLTCPTPKRAATLAAQLAHHAALACLHILHHLAQQSKAVSSLLEPDAEAGSGRYDPLSPSPEHCGAAAAGLHELGALARHYHPAVRSAARAILNRTLPQELNKLTPMQVYEAYDGSQMAFKPAIPPPKPAAPKPKRSPEHVWTQKSFKDFCEQIENNVDMVIDNKR</sequence>
<feature type="region of interest" description="Disordered" evidence="8">
    <location>
        <begin position="1"/>
        <end position="212"/>
    </location>
</feature>
<evidence type="ECO:0000256" key="2">
    <source>
        <dbReference type="ARBA" id="ARBA00007797"/>
    </source>
</evidence>
<dbReference type="PANTHER" id="PTHR14428:SF5">
    <property type="entry name" value="NUCLEOLAR COMPLEX PROTEIN 3 HOMOLOG"/>
    <property type="match status" value="1"/>
</dbReference>
<evidence type="ECO:0000256" key="3">
    <source>
        <dbReference type="ARBA" id="ARBA00023054"/>
    </source>
</evidence>
<evidence type="ECO:0000259" key="9">
    <source>
        <dbReference type="Pfam" id="PF03914"/>
    </source>
</evidence>
<feature type="compositionally biased region" description="Acidic residues" evidence="8">
    <location>
        <begin position="61"/>
        <end position="71"/>
    </location>
</feature>
<feature type="coiled-coil region" evidence="7">
    <location>
        <begin position="469"/>
        <end position="503"/>
    </location>
</feature>
<evidence type="ECO:0000259" key="10">
    <source>
        <dbReference type="Pfam" id="PF07540"/>
    </source>
</evidence>
<dbReference type="GO" id="GO:0003682">
    <property type="term" value="F:chromatin binding"/>
    <property type="evidence" value="ECO:0007669"/>
    <property type="project" value="TreeGrafter"/>
</dbReference>
<evidence type="ECO:0000256" key="5">
    <source>
        <dbReference type="ARBA" id="ARBA00032701"/>
    </source>
</evidence>
<gene>
    <name evidence="11" type="ORF">O3G_MSEX007058</name>
</gene>
<dbReference type="Pfam" id="PF03914">
    <property type="entry name" value="CBF"/>
    <property type="match status" value="2"/>
</dbReference>
<comment type="similarity">
    <text evidence="2">Belongs to the CBF/MAK21 family.</text>
</comment>
<feature type="compositionally biased region" description="Polar residues" evidence="8">
    <location>
        <begin position="38"/>
        <end position="57"/>
    </location>
</feature>
<keyword evidence="4" id="KW-0539">Nucleus</keyword>
<keyword evidence="3 7" id="KW-0175">Coiled coil</keyword>
<feature type="domain" description="CCAAT-binding factor" evidence="9">
    <location>
        <begin position="571"/>
        <end position="668"/>
    </location>
</feature>
<evidence type="ECO:0000313" key="11">
    <source>
        <dbReference type="EMBL" id="KAG6451297.1"/>
    </source>
</evidence>
<feature type="compositionally biased region" description="Basic residues" evidence="8">
    <location>
        <begin position="21"/>
        <end position="37"/>
    </location>
</feature>
<feature type="compositionally biased region" description="Basic and acidic residues" evidence="8">
    <location>
        <begin position="153"/>
        <end position="162"/>
    </location>
</feature>
<feature type="compositionally biased region" description="Basic residues" evidence="8">
    <location>
        <begin position="1"/>
        <end position="14"/>
    </location>
</feature>
<comment type="caution">
    <text evidence="11">The sequence shown here is derived from an EMBL/GenBank/DDBJ whole genome shotgun (WGS) entry which is preliminary data.</text>
</comment>
<dbReference type="InterPro" id="IPR016903">
    <property type="entry name" value="Nucleolar_cplx-assoc_3"/>
</dbReference>
<evidence type="ECO:0000256" key="8">
    <source>
        <dbReference type="SAM" id="MobiDB-lite"/>
    </source>
</evidence>
<evidence type="ECO:0000256" key="1">
    <source>
        <dbReference type="ARBA" id="ARBA00004604"/>
    </source>
</evidence>
<evidence type="ECO:0000256" key="6">
    <source>
        <dbReference type="ARBA" id="ARBA00032937"/>
    </source>
</evidence>
<comment type="subcellular location">
    <subcellularLocation>
        <location evidence="1">Nucleus</location>
        <location evidence="1">Nucleolus</location>
    </subcellularLocation>
</comment>
<dbReference type="Pfam" id="PF07540">
    <property type="entry name" value="NOC3p"/>
    <property type="match status" value="1"/>
</dbReference>
<evidence type="ECO:0000256" key="7">
    <source>
        <dbReference type="SAM" id="Coils"/>
    </source>
</evidence>
<organism evidence="11 12">
    <name type="scientific">Manduca sexta</name>
    <name type="common">Tobacco hawkmoth</name>
    <name type="synonym">Tobacco hornworm</name>
    <dbReference type="NCBI Taxonomy" id="7130"/>
    <lineage>
        <taxon>Eukaryota</taxon>
        <taxon>Metazoa</taxon>
        <taxon>Ecdysozoa</taxon>
        <taxon>Arthropoda</taxon>
        <taxon>Hexapoda</taxon>
        <taxon>Insecta</taxon>
        <taxon>Pterygota</taxon>
        <taxon>Neoptera</taxon>
        <taxon>Endopterygota</taxon>
        <taxon>Lepidoptera</taxon>
        <taxon>Glossata</taxon>
        <taxon>Ditrysia</taxon>
        <taxon>Bombycoidea</taxon>
        <taxon>Sphingidae</taxon>
        <taxon>Sphinginae</taxon>
        <taxon>Sphingini</taxon>
        <taxon>Manduca</taxon>
    </lineage>
</organism>